<dbReference type="AlphaFoldDB" id="A0A1Q3DFW7"/>
<comment type="caution">
    <text evidence="1">The sequence shown here is derived from an EMBL/GenBank/DDBJ whole genome shotgun (WGS) entry which is preliminary data.</text>
</comment>
<dbReference type="OrthoDB" id="1031194at2759"/>
<name>A0A1Q3DFW7_CEPFO</name>
<proteinExistence type="predicted"/>
<protein>
    <submittedName>
        <fullName evidence="1">Uncharacterized protein</fullName>
    </submittedName>
</protein>
<dbReference type="PANTHER" id="PTHR33240">
    <property type="entry name" value="OS08G0508500 PROTEIN"/>
    <property type="match status" value="1"/>
</dbReference>
<dbReference type="InParanoid" id="A0A1Q3DFW7"/>
<keyword evidence="2" id="KW-1185">Reference proteome</keyword>
<dbReference type="Proteomes" id="UP000187406">
    <property type="component" value="Unassembled WGS sequence"/>
</dbReference>
<dbReference type="EMBL" id="BDDD01007435">
    <property type="protein sequence ID" value="GAV91426.1"/>
    <property type="molecule type" value="Genomic_DNA"/>
</dbReference>
<reference evidence="2" key="1">
    <citation type="submission" date="2016-04" db="EMBL/GenBank/DDBJ databases">
        <title>Cephalotus genome sequencing.</title>
        <authorList>
            <person name="Fukushima K."/>
            <person name="Hasebe M."/>
            <person name="Fang X."/>
        </authorList>
    </citation>
    <scope>NUCLEOTIDE SEQUENCE [LARGE SCALE GENOMIC DNA]</scope>
    <source>
        <strain evidence="2">cv. St1</strain>
    </source>
</reference>
<evidence type="ECO:0000313" key="1">
    <source>
        <dbReference type="EMBL" id="GAV91426.1"/>
    </source>
</evidence>
<dbReference type="PANTHER" id="PTHR33240:SF17">
    <property type="entry name" value="EUKARYOTIC PEPTIDE CHAIN RELEASE FACTOR GTP-BINDING SUBUNIT-LIKE"/>
    <property type="match status" value="1"/>
</dbReference>
<organism evidence="1 2">
    <name type="scientific">Cephalotus follicularis</name>
    <name type="common">Albany pitcher plant</name>
    <dbReference type="NCBI Taxonomy" id="3775"/>
    <lineage>
        <taxon>Eukaryota</taxon>
        <taxon>Viridiplantae</taxon>
        <taxon>Streptophyta</taxon>
        <taxon>Embryophyta</taxon>
        <taxon>Tracheophyta</taxon>
        <taxon>Spermatophyta</taxon>
        <taxon>Magnoliopsida</taxon>
        <taxon>eudicotyledons</taxon>
        <taxon>Gunneridae</taxon>
        <taxon>Pentapetalae</taxon>
        <taxon>rosids</taxon>
        <taxon>fabids</taxon>
        <taxon>Oxalidales</taxon>
        <taxon>Cephalotaceae</taxon>
        <taxon>Cephalotus</taxon>
    </lineage>
</organism>
<gene>
    <name evidence="1" type="ORF">CFOL_v3_34821</name>
</gene>
<sequence length="232" mass="26186">MKRVFLDNGNSANILSLDAFTLMRLPREELKPIQSPLVGFTGDTLRPEGVISLPMMMGENPYQTTIMIAFLVVKMPPTYNVILCRPSHAILKAVTSIPHIKMKFTTLGEVGKARGNQSTTRECYFTSLKSPRKVLPIETETCEENPENRGRPAEELEEILKGGEGSGKSINIGTNLEIQIREQLVLFLKMNLDIFSWFARDTPGIDPETMVHKLSILPNSHPVRQKKRYFSR</sequence>
<accession>A0A1Q3DFW7</accession>
<evidence type="ECO:0000313" key="2">
    <source>
        <dbReference type="Proteomes" id="UP000187406"/>
    </source>
</evidence>